<evidence type="ECO:0000313" key="3">
    <source>
        <dbReference type="Proteomes" id="UP000736328"/>
    </source>
</evidence>
<dbReference type="Gene3D" id="3.90.550.10">
    <property type="entry name" value="Spore Coat Polysaccharide Biosynthesis Protein SpsA, Chain A"/>
    <property type="match status" value="1"/>
</dbReference>
<dbReference type="Proteomes" id="UP000736328">
    <property type="component" value="Unassembled WGS sequence"/>
</dbReference>
<dbReference type="AlphaFoldDB" id="A0A933ICM3"/>
<dbReference type="PANTHER" id="PTHR48090">
    <property type="entry name" value="UNDECAPRENYL-PHOSPHATE 4-DEOXY-4-FORMAMIDO-L-ARABINOSE TRANSFERASE-RELATED"/>
    <property type="match status" value="1"/>
</dbReference>
<name>A0A933ICM3_UNCT6</name>
<proteinExistence type="predicted"/>
<organism evidence="2 3">
    <name type="scientific">candidate division TA06 bacterium</name>
    <dbReference type="NCBI Taxonomy" id="2250710"/>
    <lineage>
        <taxon>Bacteria</taxon>
        <taxon>Bacteria division TA06</taxon>
    </lineage>
</organism>
<dbReference type="CDD" id="cd04179">
    <property type="entry name" value="DPM_DPG-synthase_like"/>
    <property type="match status" value="1"/>
</dbReference>
<dbReference type="SUPFAM" id="SSF53448">
    <property type="entry name" value="Nucleotide-diphospho-sugar transferases"/>
    <property type="match status" value="1"/>
</dbReference>
<dbReference type="InterPro" id="IPR029044">
    <property type="entry name" value="Nucleotide-diphossugar_trans"/>
</dbReference>
<dbReference type="InterPro" id="IPR050256">
    <property type="entry name" value="Glycosyltransferase_2"/>
</dbReference>
<dbReference type="Pfam" id="PF00535">
    <property type="entry name" value="Glycos_transf_2"/>
    <property type="match status" value="1"/>
</dbReference>
<comment type="caution">
    <text evidence="2">The sequence shown here is derived from an EMBL/GenBank/DDBJ whole genome shotgun (WGS) entry which is preliminary data.</text>
</comment>
<dbReference type="EMBL" id="JACQXR010000089">
    <property type="protein sequence ID" value="MBI4726894.1"/>
    <property type="molecule type" value="Genomic_DNA"/>
</dbReference>
<accession>A0A933ICM3</accession>
<gene>
    <name evidence="2" type="ORF">HY768_06685</name>
</gene>
<feature type="domain" description="Glycosyltransferase 2-like" evidence="1">
    <location>
        <begin position="10"/>
        <end position="172"/>
    </location>
</feature>
<protein>
    <submittedName>
        <fullName evidence="2">Glycosyltransferase family 2 protein</fullName>
    </submittedName>
</protein>
<sequence length="239" mass="27203">MADIKNKVVVVFPAYFAEKTLERTVAEVPKGIVDQMILVDDFSSDGTVQLAQKLGLTVHRHSKNTGYGGNQKTCYKLALEAGASIIVMLHPDYQYDPKIIKYFVELISAGYFDVMLGTRIRSRREALAGGMPLYKYVSNRALTFFQNLVSGQNLSEWHTGMRAYRREALENLDFNKFSDDFVFDAQMLFAAVQKGYSIGEISVPVRYFKEASSINFARSLKYGFATLWQAMRFLFKAFR</sequence>
<reference evidence="2" key="1">
    <citation type="submission" date="2020-07" db="EMBL/GenBank/DDBJ databases">
        <title>Huge and variable diversity of episymbiotic CPR bacteria and DPANN archaea in groundwater ecosystems.</title>
        <authorList>
            <person name="He C.Y."/>
            <person name="Keren R."/>
            <person name="Whittaker M."/>
            <person name="Farag I.F."/>
            <person name="Doudna J."/>
            <person name="Cate J.H.D."/>
            <person name="Banfield J.F."/>
        </authorList>
    </citation>
    <scope>NUCLEOTIDE SEQUENCE</scope>
    <source>
        <strain evidence="2">NC_groundwater_1520_Pr4_B-0.1um_53_5</strain>
    </source>
</reference>
<evidence type="ECO:0000259" key="1">
    <source>
        <dbReference type="Pfam" id="PF00535"/>
    </source>
</evidence>
<dbReference type="PANTHER" id="PTHR48090:SF7">
    <property type="entry name" value="RFBJ PROTEIN"/>
    <property type="match status" value="1"/>
</dbReference>
<evidence type="ECO:0000313" key="2">
    <source>
        <dbReference type="EMBL" id="MBI4726894.1"/>
    </source>
</evidence>
<dbReference type="InterPro" id="IPR001173">
    <property type="entry name" value="Glyco_trans_2-like"/>
</dbReference>